<organism evidence="1 2">
    <name type="scientific">Lwoffella lincolnii</name>
    <dbReference type="NCBI Taxonomy" id="90241"/>
    <lineage>
        <taxon>Bacteria</taxon>
        <taxon>Pseudomonadati</taxon>
        <taxon>Pseudomonadota</taxon>
        <taxon>Gammaproteobacteria</taxon>
        <taxon>Moraxellales</taxon>
        <taxon>Moraxellaceae</taxon>
        <taxon>Lwoffella</taxon>
    </lineage>
</organism>
<proteinExistence type="predicted"/>
<dbReference type="EMBL" id="MUYT01000001">
    <property type="protein sequence ID" value="OOS22756.1"/>
    <property type="molecule type" value="Genomic_DNA"/>
</dbReference>
<evidence type="ECO:0000313" key="2">
    <source>
        <dbReference type="Proteomes" id="UP000191094"/>
    </source>
</evidence>
<sequence>MIDPLIEWGKWARHDYGYYSSPMYRLMKRNNPKFNTGWRGDVPQISDNDALKVDKAVCELARHSVILANVLRLRYINDLSLRAISRYYLTPLEYPQQVGMGWQDKQRKKVCHKTVAKLLQQAERIVRQKI</sequence>
<evidence type="ECO:0008006" key="3">
    <source>
        <dbReference type="Google" id="ProtNLM"/>
    </source>
</evidence>
<keyword evidence="2" id="KW-1185">Reference proteome</keyword>
<name>A0A1T0CK73_9GAMM</name>
<gene>
    <name evidence="1" type="ORF">B0682_00590</name>
</gene>
<dbReference type="AlphaFoldDB" id="A0A1T0CK73"/>
<comment type="caution">
    <text evidence="1">The sequence shown here is derived from an EMBL/GenBank/DDBJ whole genome shotgun (WGS) entry which is preliminary data.</text>
</comment>
<dbReference type="OrthoDB" id="6648393at2"/>
<reference evidence="1 2" key="1">
    <citation type="submission" date="2017-02" db="EMBL/GenBank/DDBJ databases">
        <title>Draft genome sequence of Moraxella lincolnii CCUG 9405T type strain.</title>
        <authorList>
            <person name="Salva-Serra F."/>
            <person name="Engstrom-Jakobsson H."/>
            <person name="Thorell K."/>
            <person name="Jaen-Luchoro D."/>
            <person name="Gonzales-Siles L."/>
            <person name="Karlsson R."/>
            <person name="Yazdan S."/>
            <person name="Boulund F."/>
            <person name="Johnning A."/>
            <person name="Engstrand L."/>
            <person name="Kristiansson E."/>
            <person name="Moore E."/>
        </authorList>
    </citation>
    <scope>NUCLEOTIDE SEQUENCE [LARGE SCALE GENOMIC DNA]</scope>
    <source>
        <strain evidence="1 2">CCUG 9405</strain>
    </source>
</reference>
<accession>A0A1T0CK73</accession>
<dbReference type="RefSeq" id="WP_078306167.1">
    <property type="nucleotide sequence ID" value="NZ_CP147511.1"/>
</dbReference>
<protein>
    <recommendedName>
        <fullName evidence="3">Antitermination protein</fullName>
    </recommendedName>
</protein>
<evidence type="ECO:0000313" key="1">
    <source>
        <dbReference type="EMBL" id="OOS22756.1"/>
    </source>
</evidence>
<dbReference type="STRING" id="90241.B0682_00590"/>
<dbReference type="Proteomes" id="UP000191094">
    <property type="component" value="Unassembled WGS sequence"/>
</dbReference>